<accession>A0ABM7YGN4</accession>
<dbReference type="InterPro" id="IPR011234">
    <property type="entry name" value="Fumarylacetoacetase-like_C"/>
</dbReference>
<evidence type="ECO:0000313" key="5">
    <source>
        <dbReference type="Proteomes" id="UP001057498"/>
    </source>
</evidence>
<dbReference type="RefSeq" id="WP_251971620.1">
    <property type="nucleotide sequence ID" value="NZ_AP025730.1"/>
</dbReference>
<feature type="region of interest" description="Disordered" evidence="2">
    <location>
        <begin position="1"/>
        <end position="20"/>
    </location>
</feature>
<dbReference type="SUPFAM" id="SSF56529">
    <property type="entry name" value="FAH"/>
    <property type="match status" value="1"/>
</dbReference>
<dbReference type="PANTHER" id="PTHR11820">
    <property type="entry name" value="ACYLPYRUVASE"/>
    <property type="match status" value="1"/>
</dbReference>
<dbReference type="Pfam" id="PF01557">
    <property type="entry name" value="FAA_hydrolase"/>
    <property type="match status" value="1"/>
</dbReference>
<dbReference type="GO" id="GO:0016787">
    <property type="term" value="F:hydrolase activity"/>
    <property type="evidence" value="ECO:0007669"/>
    <property type="project" value="UniProtKB-KW"/>
</dbReference>
<gene>
    <name evidence="4" type="primary">hpaG</name>
    <name evidence="4" type="ORF">CATMQ487_02960</name>
</gene>
<evidence type="ECO:0000256" key="1">
    <source>
        <dbReference type="ARBA" id="ARBA00022723"/>
    </source>
</evidence>
<keyword evidence="4" id="KW-0378">Hydrolase</keyword>
<dbReference type="Proteomes" id="UP001057498">
    <property type="component" value="Chromosome"/>
</dbReference>
<feature type="domain" description="Fumarylacetoacetase-like C-terminal" evidence="3">
    <location>
        <begin position="37"/>
        <end position="242"/>
    </location>
</feature>
<dbReference type="PANTHER" id="PTHR11820:SF114">
    <property type="entry name" value="4-HYDROXYPHENYLACETATE CATABOLISM PROTEIN"/>
    <property type="match status" value="1"/>
</dbReference>
<feature type="compositionally biased region" description="Low complexity" evidence="2">
    <location>
        <begin position="1"/>
        <end position="18"/>
    </location>
</feature>
<name>A0ABM7YGN4_9BURK</name>
<reference evidence="4" key="1">
    <citation type="submission" date="2022-04" db="EMBL/GenBank/DDBJ databases">
        <title>Whole genome sequence of Sphaerotilus sp. FB-5.</title>
        <authorList>
            <person name="Takeda M."/>
            <person name="Narihara S."/>
            <person name="Akimoto M."/>
            <person name="Akimoto R."/>
            <person name="Nishiyashiki S."/>
            <person name="Murakami T."/>
        </authorList>
    </citation>
    <scope>NUCLEOTIDE SEQUENCE</scope>
    <source>
        <strain evidence="4">FB-5</strain>
    </source>
</reference>
<dbReference type="Gene3D" id="3.90.850.10">
    <property type="entry name" value="Fumarylacetoacetase-like, C-terminal domain"/>
    <property type="match status" value="1"/>
</dbReference>
<keyword evidence="5" id="KW-1185">Reference proteome</keyword>
<organism evidence="4 5">
    <name type="scientific">Sphaerotilus microaerophilus</name>
    <dbReference type="NCBI Taxonomy" id="2914710"/>
    <lineage>
        <taxon>Bacteria</taxon>
        <taxon>Pseudomonadati</taxon>
        <taxon>Pseudomonadota</taxon>
        <taxon>Betaproteobacteria</taxon>
        <taxon>Burkholderiales</taxon>
        <taxon>Sphaerotilaceae</taxon>
        <taxon>Sphaerotilus</taxon>
    </lineage>
</organism>
<dbReference type="InterPro" id="IPR036663">
    <property type="entry name" value="Fumarylacetoacetase_C_sf"/>
</dbReference>
<protein>
    <submittedName>
        <fullName evidence="4">Fumarylacetoacetate hydrolase</fullName>
    </submittedName>
</protein>
<evidence type="ECO:0000313" key="4">
    <source>
        <dbReference type="EMBL" id="BDI03326.1"/>
    </source>
</evidence>
<dbReference type="EMBL" id="AP025730">
    <property type="protein sequence ID" value="BDI03326.1"/>
    <property type="molecule type" value="Genomic_DNA"/>
</dbReference>
<keyword evidence="1" id="KW-0479">Metal-binding</keyword>
<evidence type="ECO:0000259" key="3">
    <source>
        <dbReference type="Pfam" id="PF01557"/>
    </source>
</evidence>
<evidence type="ECO:0000256" key="2">
    <source>
        <dbReference type="SAM" id="MobiDB-lite"/>
    </source>
</evidence>
<sequence>MSPTQPTSPPASTAFPPTDGAARVRMDVAPWRLSGVVVAAQINHRPQLAALAEAARRAPYKALPGAPVLAVQSRNTLALDGDEVPAGADGLDVGATLGIVIGRVACRVSAADALAHVAGYLVANDLSAPIPGDTPHYRPGARFKLRDRSCPLGAEVVPAAAVADPDALAVRVWIDGALAQATDTAERLRGVAQLIADVSEFMTLNPGDVLLLGISQGAPRALPGQTVSIEIDGVGRLTNRLVHDDPSTGSAA</sequence>
<proteinExistence type="predicted"/>